<proteinExistence type="inferred from homology"/>
<feature type="compositionally biased region" description="Polar residues" evidence="5">
    <location>
        <begin position="482"/>
        <end position="491"/>
    </location>
</feature>
<sequence length="727" mass="82511">MDALRLFAHAVDAFDRNYSHIYTAFLEIDIAYQCCLYLVSQDPPIFTILLNIVIAVEATTMTKRKEKKGQSGAAKNYITRTQAVRKLQISLPDFRRLCIFKGIYPREPRNKKKANKSATHSTTFYYTKDIQYLLHEPLLNKFRDHKALAKKISRALGRGEVGDAQRLEKNLTPRMTLDHVIKERYPTFVDALRDLDDCLSMLFLFANLPSTSAVPAKTIALCKRLTLEFEHYLITSHSLRKSFLSIKGIYYQATIQGQDILWLVPYKFVQRVTNDVDFRIMGTFVEFYTTLLGFVNFRLYNSIGLIYPPKFNKESDDQGGELGAFTLQGKGIGEQHAIEMPTATNGDSKATEAAQAAADKVAKLAEPDAEMQDAEDDTEENQPTDAIDKFETTGEDADELPQPQASSSEAAALFDKFTVYLSRETPREPLEFILKAFGCKRVGWDPVLGDGAYTTNESDPAITHQIVDRPNIPVPTIPESGLKNQENNGTSRLRPGTRVPGRTYIQPQWVWDCANQGKLLRPDLYAPGATLPPHLSPWVKPKKGEYDPTKPLEEQEREGEAEEAEEESENENEDEEVSEEAPKKKTKENPLLDRDDEVEAGEGMDVADSEEDDSEEEEYEDEDDDAEEEIGSDLSDSEAARIQHQRELEAEAKGKPFASTEEKKKGDARKRKAKKDKAEEEELERQKMMMSRSKRKLLEKMTYSNKKKDEQAEKLRSKRRKIEKGKA</sequence>
<reference evidence="7" key="1">
    <citation type="submission" date="2020-04" db="EMBL/GenBank/DDBJ databases">
        <title>Genome Assembly and Annotation of Botryosphaeria dothidea sdau 11-99, a Latent Pathogen of Apple Fruit Ring Rot in China.</title>
        <authorList>
            <person name="Yu C."/>
            <person name="Diao Y."/>
            <person name="Lu Q."/>
            <person name="Zhao J."/>
            <person name="Cui S."/>
            <person name="Peng C."/>
            <person name="He B."/>
            <person name="Liu H."/>
        </authorList>
    </citation>
    <scope>NUCLEOTIDE SEQUENCE [LARGE SCALE GENOMIC DNA]</scope>
    <source>
        <strain evidence="7">Sdau11-99</strain>
    </source>
</reference>
<keyword evidence="3 4" id="KW-0539">Nucleus</keyword>
<feature type="domain" description="BRCT" evidence="6">
    <location>
        <begin position="409"/>
        <end position="527"/>
    </location>
</feature>
<feature type="compositionally biased region" description="Acidic residues" evidence="5">
    <location>
        <begin position="555"/>
        <end position="579"/>
    </location>
</feature>
<dbReference type="InterPro" id="IPR001357">
    <property type="entry name" value="BRCT_dom"/>
</dbReference>
<evidence type="ECO:0000259" key="6">
    <source>
        <dbReference type="PROSITE" id="PS50172"/>
    </source>
</evidence>
<dbReference type="OrthoDB" id="10264910at2759"/>
<dbReference type="GO" id="GO:0043021">
    <property type="term" value="F:ribonucleoprotein complex binding"/>
    <property type="evidence" value="ECO:0007669"/>
    <property type="project" value="UniProtKB-UniRule"/>
</dbReference>
<feature type="region of interest" description="Disordered" evidence="5">
    <location>
        <begin position="345"/>
        <end position="383"/>
    </location>
</feature>
<dbReference type="InterPro" id="IPR010613">
    <property type="entry name" value="PES"/>
</dbReference>
<keyword evidence="2 4" id="KW-0698">rRNA processing</keyword>
<organism evidence="7 8">
    <name type="scientific">Botryosphaeria dothidea</name>
    <dbReference type="NCBI Taxonomy" id="55169"/>
    <lineage>
        <taxon>Eukaryota</taxon>
        <taxon>Fungi</taxon>
        <taxon>Dikarya</taxon>
        <taxon>Ascomycota</taxon>
        <taxon>Pezizomycotina</taxon>
        <taxon>Dothideomycetes</taxon>
        <taxon>Dothideomycetes incertae sedis</taxon>
        <taxon>Botryosphaeriales</taxon>
        <taxon>Botryosphaeriaceae</taxon>
        <taxon>Botryosphaeria</taxon>
    </lineage>
</organism>
<accession>A0A8H4N8U3</accession>
<evidence type="ECO:0000313" key="8">
    <source>
        <dbReference type="Proteomes" id="UP000572817"/>
    </source>
</evidence>
<evidence type="ECO:0000256" key="5">
    <source>
        <dbReference type="SAM" id="MobiDB-lite"/>
    </source>
</evidence>
<evidence type="ECO:0000313" key="7">
    <source>
        <dbReference type="EMBL" id="KAF4311533.1"/>
    </source>
</evidence>
<keyword evidence="8" id="KW-1185">Reference proteome</keyword>
<comment type="function">
    <text evidence="4">Component of the NOP7 complex, which is required for maturation of the 25S and 5.8S ribosomal RNAs and formation of the 60S ribosome.</text>
</comment>
<feature type="region of interest" description="Disordered" evidence="5">
    <location>
        <begin position="476"/>
        <end position="499"/>
    </location>
</feature>
<dbReference type="Pfam" id="PF06732">
    <property type="entry name" value="Pescadillo_N"/>
    <property type="match status" value="1"/>
</dbReference>
<dbReference type="GO" id="GO:0003723">
    <property type="term" value="F:RNA binding"/>
    <property type="evidence" value="ECO:0007669"/>
    <property type="project" value="TreeGrafter"/>
</dbReference>
<dbReference type="GO" id="GO:0000463">
    <property type="term" value="P:maturation of LSU-rRNA from tricistronic rRNA transcript (SSU-rRNA, 5.8S rRNA, LSU-rRNA)"/>
    <property type="evidence" value="ECO:0007669"/>
    <property type="project" value="UniProtKB-UniRule"/>
</dbReference>
<name>A0A8H4N8U3_9PEZI</name>
<feature type="compositionally biased region" description="Basic and acidic residues" evidence="5">
    <location>
        <begin position="638"/>
        <end position="665"/>
    </location>
</feature>
<dbReference type="CDD" id="cd17709">
    <property type="entry name" value="BRCT_pescadillo_like"/>
    <property type="match status" value="1"/>
</dbReference>
<dbReference type="InterPro" id="IPR036420">
    <property type="entry name" value="BRCT_dom_sf"/>
</dbReference>
<evidence type="ECO:0000256" key="2">
    <source>
        <dbReference type="ARBA" id="ARBA00022552"/>
    </source>
</evidence>
<dbReference type="Proteomes" id="UP000572817">
    <property type="component" value="Unassembled WGS sequence"/>
</dbReference>
<evidence type="ECO:0000256" key="3">
    <source>
        <dbReference type="ARBA" id="ARBA00023242"/>
    </source>
</evidence>
<feature type="compositionally biased region" description="Basic and acidic residues" evidence="5">
    <location>
        <begin position="580"/>
        <end position="593"/>
    </location>
</feature>
<dbReference type="PANTHER" id="PTHR12221">
    <property type="entry name" value="PESCADILLO - RELATED"/>
    <property type="match status" value="1"/>
</dbReference>
<evidence type="ECO:0000256" key="1">
    <source>
        <dbReference type="ARBA" id="ARBA00022517"/>
    </source>
</evidence>
<evidence type="ECO:0000256" key="4">
    <source>
        <dbReference type="HAMAP-Rule" id="MF_03028"/>
    </source>
</evidence>
<dbReference type="SUPFAM" id="SSF52113">
    <property type="entry name" value="BRCT domain"/>
    <property type="match status" value="1"/>
</dbReference>
<dbReference type="GO" id="GO:0000466">
    <property type="term" value="P:maturation of 5.8S rRNA from tricistronic rRNA transcript (SSU-rRNA, 5.8S rRNA, LSU-rRNA)"/>
    <property type="evidence" value="ECO:0007669"/>
    <property type="project" value="UniProtKB-UniRule"/>
</dbReference>
<comment type="subunit">
    <text evidence="4">Component of the NOP7 complex, composed of ERB1, NOP7 and YTM1. Within the NOP7 complex ERB1 appears to interact directly with NOP7 and YTM1. The NOP7 complex also associates with the 66S pre-ribosome.</text>
</comment>
<dbReference type="GO" id="GO:0005654">
    <property type="term" value="C:nucleoplasm"/>
    <property type="evidence" value="ECO:0007669"/>
    <property type="project" value="UniProtKB-SubCell"/>
</dbReference>
<feature type="compositionally biased region" description="Basic residues" evidence="5">
    <location>
        <begin position="716"/>
        <end position="727"/>
    </location>
</feature>
<feature type="compositionally biased region" description="Acidic residues" evidence="5">
    <location>
        <begin position="367"/>
        <end position="382"/>
    </location>
</feature>
<comment type="similarity">
    <text evidence="4">Belongs to the pescadillo family.</text>
</comment>
<feature type="compositionally biased region" description="Acidic residues" evidence="5">
    <location>
        <begin position="594"/>
        <end position="631"/>
    </location>
</feature>
<comment type="caution">
    <text evidence="7">The sequence shown here is derived from an EMBL/GenBank/DDBJ whole genome shotgun (WGS) entry which is preliminary data.</text>
</comment>
<comment type="subcellular location">
    <subcellularLocation>
        <location evidence="4">Nucleus</location>
        <location evidence="4">Nucleolus</location>
    </subcellularLocation>
    <subcellularLocation>
        <location evidence="4">Nucleus</location>
        <location evidence="4">Nucleoplasm</location>
    </subcellularLocation>
</comment>
<gene>
    <name evidence="4" type="primary">NOP7</name>
    <name evidence="7" type="ORF">GTA08_BOTSDO13003</name>
</gene>
<keyword evidence="1 4" id="KW-0690">Ribosome biogenesis</keyword>
<dbReference type="Gene3D" id="3.40.50.10190">
    <property type="entry name" value="BRCT domain"/>
    <property type="match status" value="1"/>
</dbReference>
<protein>
    <recommendedName>
        <fullName evidence="4">Pescadillo homolog</fullName>
    </recommendedName>
    <alternativeName>
        <fullName evidence="4">Nucleolar protein 7 homolog</fullName>
    </alternativeName>
</protein>
<dbReference type="GO" id="GO:0070545">
    <property type="term" value="C:PeBoW complex"/>
    <property type="evidence" value="ECO:0007669"/>
    <property type="project" value="TreeGrafter"/>
</dbReference>
<feature type="compositionally biased region" description="Basic and acidic residues" evidence="5">
    <location>
        <begin position="542"/>
        <end position="554"/>
    </location>
</feature>
<feature type="compositionally biased region" description="Basic and acidic residues" evidence="5">
    <location>
        <begin position="706"/>
        <end position="715"/>
    </location>
</feature>
<dbReference type="GO" id="GO:0030687">
    <property type="term" value="C:preribosome, large subunit precursor"/>
    <property type="evidence" value="ECO:0007669"/>
    <property type="project" value="UniProtKB-UniRule"/>
</dbReference>
<dbReference type="EMBL" id="WWBZ02000009">
    <property type="protein sequence ID" value="KAF4311533.1"/>
    <property type="molecule type" value="Genomic_DNA"/>
</dbReference>
<feature type="region of interest" description="Disordered" evidence="5">
    <location>
        <begin position="531"/>
        <end position="727"/>
    </location>
</feature>
<dbReference type="HAMAP" id="MF_03028">
    <property type="entry name" value="Pescadillo"/>
    <property type="match status" value="1"/>
</dbReference>
<dbReference type="PANTHER" id="PTHR12221:SF6">
    <property type="entry name" value="PESCADILLO HOMOLOG"/>
    <property type="match status" value="1"/>
</dbReference>
<dbReference type="AlphaFoldDB" id="A0A8H4N8U3"/>
<feature type="compositionally biased region" description="Basic residues" evidence="5">
    <location>
        <begin position="666"/>
        <end position="675"/>
    </location>
</feature>
<dbReference type="PROSITE" id="PS50172">
    <property type="entry name" value="BRCT"/>
    <property type="match status" value="1"/>
</dbReference>